<accession>A0ABW7MTT5</accession>
<keyword evidence="2" id="KW-1185">Reference proteome</keyword>
<comment type="caution">
    <text evidence="1">The sequence shown here is derived from an EMBL/GenBank/DDBJ whole genome shotgun (WGS) entry which is preliminary data.</text>
</comment>
<proteinExistence type="predicted"/>
<dbReference type="Proteomes" id="UP001610104">
    <property type="component" value="Unassembled WGS sequence"/>
</dbReference>
<evidence type="ECO:0000313" key="1">
    <source>
        <dbReference type="EMBL" id="MFH6770259.1"/>
    </source>
</evidence>
<name>A0ABW7MTT5_9FLAO</name>
<protein>
    <submittedName>
        <fullName evidence="1">Uncharacterized protein</fullName>
    </submittedName>
</protein>
<dbReference type="EMBL" id="JBAWKC010000007">
    <property type="protein sequence ID" value="MFH6770259.1"/>
    <property type="molecule type" value="Genomic_DNA"/>
</dbReference>
<organism evidence="1 2">
    <name type="scientific">Gaetbulibacter aquiaggeris</name>
    <dbReference type="NCBI Taxonomy" id="1735373"/>
    <lineage>
        <taxon>Bacteria</taxon>
        <taxon>Pseudomonadati</taxon>
        <taxon>Bacteroidota</taxon>
        <taxon>Flavobacteriia</taxon>
        <taxon>Flavobacteriales</taxon>
        <taxon>Flavobacteriaceae</taxon>
        <taxon>Gaetbulibacter</taxon>
    </lineage>
</organism>
<sequence length="313" mass="37712">MNYAYQTQAAITKLLEFKIEYSTVYKSYILNGKWTDEYHESLYHEEIEEIKNLLHLTLKNALNHEEYLQDLLDQMWKRVQWLMDNEHNSPNFIDFYSEKILQNELSNKKLSADKLTYEKFKKGESEVSEENLDLFNYLSFNSGILNQYKSSVDFEKGLLLNAIDVYKQAINDLYDYIYSIHMNAEYTDFKNFEFEDLKPVNTLNEKMKTCNFNLEKKSIAYLFRILIEENIIIFNESDIFKNELEMKKFVQYHFTYLDDQKKHVPIKNLNREYSEMKSRHPEHVEKQIKINDNLLNILNKRKNDLINIQNKNS</sequence>
<gene>
    <name evidence="1" type="ORF">V8G56_16030</name>
</gene>
<evidence type="ECO:0000313" key="2">
    <source>
        <dbReference type="Proteomes" id="UP001610104"/>
    </source>
</evidence>
<dbReference type="RefSeq" id="WP_395439476.1">
    <property type="nucleotide sequence ID" value="NZ_JBAWKC010000007.1"/>
</dbReference>
<reference evidence="1 2" key="1">
    <citation type="submission" date="2024-02" db="EMBL/GenBank/DDBJ databases">
        <title>A Gaetbulibacter species isolated from tidal flats and genomic insights of their niches.</title>
        <authorList>
            <person name="Ye Y."/>
        </authorList>
    </citation>
    <scope>NUCLEOTIDE SEQUENCE [LARGE SCALE GENOMIC DNA]</scope>
    <source>
        <strain evidence="1 2">KEM-8</strain>
    </source>
</reference>